<feature type="compositionally biased region" description="Pro residues" evidence="2">
    <location>
        <begin position="1108"/>
        <end position="1117"/>
    </location>
</feature>
<keyword evidence="1" id="KW-0175">Coiled coil</keyword>
<dbReference type="OrthoDB" id="3045089at2759"/>
<feature type="compositionally biased region" description="Basic and acidic residues" evidence="2">
    <location>
        <begin position="399"/>
        <end position="412"/>
    </location>
</feature>
<proteinExistence type="predicted"/>
<sequence>MADPLSIIASAITVGATAAQLSLALFNITQTIRNAPEEISEIAQEISTLSASLVVLGEVLHWHQDICKPELFEQIRSTLCRFHPVEEQLNRLTKRTRLKSLKWFFRGPKAKGLLKKVESVKSALNLILNIIRLAAEATTRQQPSTVYNQAHQQLAQTSPILPLPSPNRFRKVVESVVQANRLTVETAQKLDAENPKRGHYNEIQRWQSDSNDTATWLYHLVFSPDSTTPEQSTEPKRLQRSYSVTVEDYDSDASQASKTTTTIKGPLENTLEQQPDPSSQVIVWNNRTEPTFVVDRLLHSWTHLNDSQIQESKTPYPSGQDKAVGDALADESNGHTINIKFSSNSANASPISDASSFSDGTDWEYMDELGPKGYVPHLRIPSPPPPPPPPPPPRAKNSHTRDSKLGADDKTRGVSSSKPEFLRHPAKSKPTPNTSSFNLSNPSRPHQFNGQYSTSSERYNPFQAPLMNPHLATLPPWNSAENNFTAPPLYHMSPPFYPPSYPPLNTFSQTQPPMIPPRPYSPAHSLSTYYTASPPPSPPLAPKNPNEDLILSKLTTIMTQKLENVEALILGQGTAHTENNIEEPETITLPGESNETEIDSKIERLEQLLLEQMEDQIRRQEASEAAWKAEKAESVAKAEKEAEESRKLAEREIAAAKAAKKAAEKMLKYAKEQAAKRARDQAEAKAAEERRKIDEDYRKRIDVYEEQLAAFTTGLQEFGDYQDRRVPSAPLRTTRISEGDRQIEVSEFTTERLEPFITSQVMPKSFIQEDFLNTNSTASRYQSRPYSDRHCRNSLNGSIRHLKSSTMQGLEEARSLERVILLPSQIDRSSAGACELQTTLENCGVPTTFDELENRNDNALVQSEAGSNELIRSTIFWEPPLRSIGSELLGTLRFRNWKPFYIRKSDAGQTYFLGSQPVHVHFFKPEYQPQFKESRTPSDTECILIAKDMVEEYALLEFGFPVKPMDSGNYALDCRLTVSDIEALIDRSFMIRETHFRRQHRQLQWAPYNTISNTADEDPEPSLASEMTTITKTASEDYHDQESMFEDNTPITSPTDDEVLGSSQVRNVMDISLYNANTVVEEDNKGKLPSATSTGLENRVQLRLRPAKLPPPPPPPQQQQQHSTPNSHRGHHPALPNTSTMGFHVQHQMHQYTLIPRVLYVRRWGLKRWSLAFGRKGRVTYN</sequence>
<feature type="region of interest" description="Disordered" evidence="2">
    <location>
        <begin position="248"/>
        <end position="277"/>
    </location>
</feature>
<feature type="region of interest" description="Disordered" evidence="2">
    <location>
        <begin position="362"/>
        <end position="461"/>
    </location>
</feature>
<evidence type="ECO:0000256" key="2">
    <source>
        <dbReference type="SAM" id="MobiDB-lite"/>
    </source>
</evidence>
<feature type="coiled-coil region" evidence="1">
    <location>
        <begin position="610"/>
        <end position="699"/>
    </location>
</feature>
<evidence type="ECO:0000313" key="4">
    <source>
        <dbReference type="Proteomes" id="UP000799757"/>
    </source>
</evidence>
<dbReference type="AlphaFoldDB" id="A0A6A6X102"/>
<feature type="compositionally biased region" description="Pro residues" evidence="2">
    <location>
        <begin position="381"/>
        <end position="394"/>
    </location>
</feature>
<feature type="region of interest" description="Disordered" evidence="2">
    <location>
        <begin position="307"/>
        <end position="326"/>
    </location>
</feature>
<dbReference type="Proteomes" id="UP000799757">
    <property type="component" value="Unassembled WGS sequence"/>
</dbReference>
<dbReference type="EMBL" id="MU002098">
    <property type="protein sequence ID" value="KAF2790029.1"/>
    <property type="molecule type" value="Genomic_DNA"/>
</dbReference>
<name>A0A6A6X102_9PLEO</name>
<organism evidence="3 4">
    <name type="scientific">Melanomma pulvis-pyrius CBS 109.77</name>
    <dbReference type="NCBI Taxonomy" id="1314802"/>
    <lineage>
        <taxon>Eukaryota</taxon>
        <taxon>Fungi</taxon>
        <taxon>Dikarya</taxon>
        <taxon>Ascomycota</taxon>
        <taxon>Pezizomycotina</taxon>
        <taxon>Dothideomycetes</taxon>
        <taxon>Pleosporomycetidae</taxon>
        <taxon>Pleosporales</taxon>
        <taxon>Melanommataceae</taxon>
        <taxon>Melanomma</taxon>
    </lineage>
</organism>
<evidence type="ECO:0000313" key="3">
    <source>
        <dbReference type="EMBL" id="KAF2790029.1"/>
    </source>
</evidence>
<evidence type="ECO:0008006" key="5">
    <source>
        <dbReference type="Google" id="ProtNLM"/>
    </source>
</evidence>
<feature type="compositionally biased region" description="Polar residues" evidence="2">
    <location>
        <begin position="252"/>
        <end position="263"/>
    </location>
</feature>
<gene>
    <name evidence="3" type="ORF">K505DRAFT_377814</name>
</gene>
<evidence type="ECO:0000256" key="1">
    <source>
        <dbReference type="SAM" id="Coils"/>
    </source>
</evidence>
<accession>A0A6A6X102</accession>
<keyword evidence="4" id="KW-1185">Reference proteome</keyword>
<feature type="region of interest" description="Disordered" evidence="2">
    <location>
        <begin position="1105"/>
        <end position="1140"/>
    </location>
</feature>
<feature type="compositionally biased region" description="Polar residues" evidence="2">
    <location>
        <begin position="430"/>
        <end position="458"/>
    </location>
</feature>
<dbReference type="SUPFAM" id="SSF101447">
    <property type="entry name" value="Formin homology 2 domain (FH2 domain)"/>
    <property type="match status" value="1"/>
</dbReference>
<reference evidence="3" key="1">
    <citation type="journal article" date="2020" name="Stud. Mycol.">
        <title>101 Dothideomycetes genomes: a test case for predicting lifestyles and emergence of pathogens.</title>
        <authorList>
            <person name="Haridas S."/>
            <person name="Albert R."/>
            <person name="Binder M."/>
            <person name="Bloem J."/>
            <person name="Labutti K."/>
            <person name="Salamov A."/>
            <person name="Andreopoulos B."/>
            <person name="Baker S."/>
            <person name="Barry K."/>
            <person name="Bills G."/>
            <person name="Bluhm B."/>
            <person name="Cannon C."/>
            <person name="Castanera R."/>
            <person name="Culley D."/>
            <person name="Daum C."/>
            <person name="Ezra D."/>
            <person name="Gonzalez J."/>
            <person name="Henrissat B."/>
            <person name="Kuo A."/>
            <person name="Liang C."/>
            <person name="Lipzen A."/>
            <person name="Lutzoni F."/>
            <person name="Magnuson J."/>
            <person name="Mondo S."/>
            <person name="Nolan M."/>
            <person name="Ohm R."/>
            <person name="Pangilinan J."/>
            <person name="Park H.-J."/>
            <person name="Ramirez L."/>
            <person name="Alfaro M."/>
            <person name="Sun H."/>
            <person name="Tritt A."/>
            <person name="Yoshinaga Y."/>
            <person name="Zwiers L.-H."/>
            <person name="Turgeon B."/>
            <person name="Goodwin S."/>
            <person name="Spatafora J."/>
            <person name="Crous P."/>
            <person name="Grigoriev I."/>
        </authorList>
    </citation>
    <scope>NUCLEOTIDE SEQUENCE</scope>
    <source>
        <strain evidence="3">CBS 109.77</strain>
    </source>
</reference>
<protein>
    <recommendedName>
        <fullName evidence="5">Fungal N-terminal domain-containing protein</fullName>
    </recommendedName>
</protein>
<feature type="compositionally biased region" description="Polar residues" evidence="2">
    <location>
        <begin position="307"/>
        <end position="317"/>
    </location>
</feature>